<name>M7NU76_9BACT</name>
<reference evidence="2 3" key="1">
    <citation type="journal article" date="2013" name="Genome Announc.">
        <title>Draft Genome Sequence of Cesiribacter andamanensis Strain AMV16T, Isolated from a Soil Sample from a Mud Volcano in the Andaman Islands, India.</title>
        <authorList>
            <person name="Shivaji S."/>
            <person name="Ara S."/>
            <person name="Begum Z."/>
            <person name="Srinivas T.N."/>
            <person name="Singh A."/>
            <person name="Kumar Pinnaka A."/>
        </authorList>
    </citation>
    <scope>NUCLEOTIDE SEQUENCE [LARGE SCALE GENOMIC DNA]</scope>
    <source>
        <strain evidence="2 3">AMV16</strain>
    </source>
</reference>
<accession>M7NU76</accession>
<evidence type="ECO:0000256" key="1">
    <source>
        <dbReference type="SAM" id="MobiDB-lite"/>
    </source>
</evidence>
<keyword evidence="3" id="KW-1185">Reference proteome</keyword>
<dbReference type="AlphaFoldDB" id="M7NU76"/>
<dbReference type="STRING" id="1279009.ADICEAN_02831"/>
<feature type="region of interest" description="Disordered" evidence="1">
    <location>
        <begin position="50"/>
        <end position="76"/>
    </location>
</feature>
<dbReference type="EMBL" id="AODQ01000076">
    <property type="protein sequence ID" value="EMR02044.1"/>
    <property type="molecule type" value="Genomic_DNA"/>
</dbReference>
<sequence length="76" mass="8402">MNIYAAFRNNKMLKKKVSAKPFLPELGTANPLRMPHSATSARLMKLAKASRQLAKEGGNRSSRLKPFYAGTYSSNS</sequence>
<gene>
    <name evidence="2" type="ORF">ADICEAN_02831</name>
</gene>
<evidence type="ECO:0000313" key="2">
    <source>
        <dbReference type="EMBL" id="EMR02044.1"/>
    </source>
</evidence>
<organism evidence="2 3">
    <name type="scientific">Cesiribacter andamanensis AMV16</name>
    <dbReference type="NCBI Taxonomy" id="1279009"/>
    <lineage>
        <taxon>Bacteria</taxon>
        <taxon>Pseudomonadati</taxon>
        <taxon>Bacteroidota</taxon>
        <taxon>Cytophagia</taxon>
        <taxon>Cytophagales</taxon>
        <taxon>Cesiribacteraceae</taxon>
        <taxon>Cesiribacter</taxon>
    </lineage>
</organism>
<evidence type="ECO:0000313" key="3">
    <source>
        <dbReference type="Proteomes" id="UP000011910"/>
    </source>
</evidence>
<dbReference type="Proteomes" id="UP000011910">
    <property type="component" value="Unassembled WGS sequence"/>
</dbReference>
<protein>
    <submittedName>
        <fullName evidence="2">Uncharacterized protein</fullName>
    </submittedName>
</protein>
<proteinExistence type="predicted"/>
<comment type="caution">
    <text evidence="2">The sequence shown here is derived from an EMBL/GenBank/DDBJ whole genome shotgun (WGS) entry which is preliminary data.</text>
</comment>